<gene>
    <name evidence="15" type="ORF">BD36_02530</name>
</gene>
<reference evidence="15 16" key="1">
    <citation type="submission" date="2014-02" db="EMBL/GenBank/DDBJ databases">
        <authorList>
            <person name="Chen C."/>
            <person name="Conrad T.A."/>
            <person name="Zhou Z."/>
            <person name="Lai Z."/>
            <person name="Zhong G."/>
        </authorList>
    </citation>
    <scope>NUCLEOTIDE SEQUENCE [LARGE SCALE GENOMIC DNA]</scope>
    <source>
        <strain evidence="15 16">Nigg3-28</strain>
    </source>
</reference>
<proteinExistence type="inferred from homology"/>
<dbReference type="EC" id="7.2.2.11" evidence="11"/>
<dbReference type="KEGG" id="cmg:NC81_02365"/>
<evidence type="ECO:0000256" key="1">
    <source>
        <dbReference type="ARBA" id="ARBA00004417"/>
    </source>
</evidence>
<dbReference type="GeneID" id="1245829"/>
<evidence type="ECO:0000256" key="12">
    <source>
        <dbReference type="ARBA" id="ARBA00044143"/>
    </source>
</evidence>
<evidence type="ECO:0000256" key="8">
    <source>
        <dbReference type="ARBA" id="ARBA00023065"/>
    </source>
</evidence>
<comment type="catalytic activity">
    <reaction evidence="13">
        <text>Ni(2+)(out) + ATP + H2O = Ni(2+)(in) + ADP + phosphate + H(+)</text>
        <dbReference type="Rhea" id="RHEA:15557"/>
        <dbReference type="ChEBI" id="CHEBI:15377"/>
        <dbReference type="ChEBI" id="CHEBI:15378"/>
        <dbReference type="ChEBI" id="CHEBI:30616"/>
        <dbReference type="ChEBI" id="CHEBI:43474"/>
        <dbReference type="ChEBI" id="CHEBI:49786"/>
        <dbReference type="ChEBI" id="CHEBI:456216"/>
        <dbReference type="EC" id="7.2.2.11"/>
    </reaction>
    <physiologicalReaction direction="left-to-right" evidence="13">
        <dbReference type="Rhea" id="RHEA:15558"/>
    </physiologicalReaction>
</comment>
<dbReference type="InterPro" id="IPR003593">
    <property type="entry name" value="AAA+_ATPase"/>
</dbReference>
<dbReference type="InterPro" id="IPR027417">
    <property type="entry name" value="P-loop_NTPase"/>
</dbReference>
<evidence type="ECO:0000256" key="13">
    <source>
        <dbReference type="ARBA" id="ARBA00048610"/>
    </source>
</evidence>
<dbReference type="KEGG" id="cmx:DNC_02370"/>
<name>A0A069ZXB0_CHLMR</name>
<dbReference type="GO" id="GO:0015833">
    <property type="term" value="P:peptide transport"/>
    <property type="evidence" value="ECO:0007669"/>
    <property type="project" value="InterPro"/>
</dbReference>
<keyword evidence="7" id="KW-1278">Translocase</keyword>
<evidence type="ECO:0000256" key="2">
    <source>
        <dbReference type="ARBA" id="ARBA00005417"/>
    </source>
</evidence>
<evidence type="ECO:0000256" key="5">
    <source>
        <dbReference type="ARBA" id="ARBA00022741"/>
    </source>
</evidence>
<keyword evidence="3" id="KW-0813">Transport</keyword>
<keyword evidence="4" id="KW-1003">Cell membrane</keyword>
<dbReference type="Gene3D" id="3.40.50.300">
    <property type="entry name" value="P-loop containing nucleotide triphosphate hydrolases"/>
    <property type="match status" value="1"/>
</dbReference>
<dbReference type="PANTHER" id="PTHR43297">
    <property type="entry name" value="OLIGOPEPTIDE TRANSPORT ATP-BINDING PROTEIN APPD"/>
    <property type="match status" value="1"/>
</dbReference>
<evidence type="ECO:0000256" key="9">
    <source>
        <dbReference type="ARBA" id="ARBA00023136"/>
    </source>
</evidence>
<organism evidence="15 16">
    <name type="scientific">Chlamydia muridarum</name>
    <dbReference type="NCBI Taxonomy" id="83560"/>
    <lineage>
        <taxon>Bacteria</taxon>
        <taxon>Pseudomonadati</taxon>
        <taxon>Chlamydiota</taxon>
        <taxon>Chlamydiia</taxon>
        <taxon>Chlamydiales</taxon>
        <taxon>Chlamydiaceae</taxon>
        <taxon>Chlamydia/Chlamydophila group</taxon>
        <taxon>Chlamydia</taxon>
    </lineage>
</organism>
<dbReference type="EMBL" id="CP007217">
    <property type="protein sequence ID" value="AJR10547.1"/>
    <property type="molecule type" value="Genomic_DNA"/>
</dbReference>
<sequence length="281" mass="31187">MSKTLLKIENLVVAIKESNQRLVNHLSLTIKQRQSLALVGENGSGKTTVSKAILGFLPDNCCIQSGKIFYSGTDITRLSRKEFQSIRGKKISTIFQNAMGTLTPSMRVGTQIIETLRHHFVMSKEEAFAKARELLVSVHIESPDRCLQLYPFELSGGMCQRVSIAIALATNPELIIADEPSTALDSISQAQVLRVLKQIHQNNNTALLLITHNLALVSELCEEMAIIHHGEIVEQGPVHELLRSPSHPYTQKLIRAIPKIPNLYNPKHSKTAAIPAYQPFN</sequence>
<evidence type="ECO:0000256" key="11">
    <source>
        <dbReference type="ARBA" id="ARBA00039098"/>
    </source>
</evidence>
<evidence type="ECO:0000256" key="4">
    <source>
        <dbReference type="ARBA" id="ARBA00022475"/>
    </source>
</evidence>
<dbReference type="GO" id="GO:0005886">
    <property type="term" value="C:plasma membrane"/>
    <property type="evidence" value="ECO:0007669"/>
    <property type="project" value="UniProtKB-SubCell"/>
</dbReference>
<feature type="domain" description="ABC transporter" evidence="14">
    <location>
        <begin position="6"/>
        <end position="254"/>
    </location>
</feature>
<comment type="subunit">
    <text evidence="10">The complex is composed of two ATP-binding proteins (NikD and NikE), two transmembrane proteins (NikB and NikC) and a solute-binding protein (NikA).</text>
</comment>
<evidence type="ECO:0000259" key="14">
    <source>
        <dbReference type="PROSITE" id="PS50893"/>
    </source>
</evidence>
<dbReference type="Pfam" id="PF08352">
    <property type="entry name" value="oligo_HPY"/>
    <property type="match status" value="1"/>
</dbReference>
<evidence type="ECO:0000256" key="7">
    <source>
        <dbReference type="ARBA" id="ARBA00022967"/>
    </source>
</evidence>
<dbReference type="PANTHER" id="PTHR43297:SF13">
    <property type="entry name" value="NICKEL ABC TRANSPORTER, ATP-BINDING PROTEIN"/>
    <property type="match status" value="1"/>
</dbReference>
<dbReference type="AlphaFoldDB" id="A0A069ZXB0"/>
<evidence type="ECO:0000313" key="15">
    <source>
        <dbReference type="EMBL" id="AJR10547.1"/>
    </source>
</evidence>
<dbReference type="InterPro" id="IPR050388">
    <property type="entry name" value="ABC_Ni/Peptide_Import"/>
</dbReference>
<dbReference type="RefSeq" id="WP_010230533.1">
    <property type="nucleotide sequence ID" value="NZ_CP007217.1"/>
</dbReference>
<evidence type="ECO:0000256" key="6">
    <source>
        <dbReference type="ARBA" id="ARBA00022840"/>
    </source>
</evidence>
<dbReference type="GO" id="GO:0005524">
    <property type="term" value="F:ATP binding"/>
    <property type="evidence" value="ECO:0007669"/>
    <property type="project" value="UniProtKB-KW"/>
</dbReference>
<dbReference type="PROSITE" id="PS50893">
    <property type="entry name" value="ABC_TRANSPORTER_2"/>
    <property type="match status" value="1"/>
</dbReference>
<comment type="subcellular location">
    <subcellularLocation>
        <location evidence="1">Cell inner membrane</location>
        <topology evidence="1">Peripheral membrane protein</topology>
    </subcellularLocation>
</comment>
<keyword evidence="8" id="KW-0406">Ion transport</keyword>
<dbReference type="KEGG" id="cmm:NC80_02350"/>
<protein>
    <recommendedName>
        <fullName evidence="12">Nickel import system ATP-binding protein NikD</fullName>
        <ecNumber evidence="11">7.2.2.11</ecNumber>
    </recommendedName>
</protein>
<accession>A0A069ZXB0</accession>
<evidence type="ECO:0000256" key="3">
    <source>
        <dbReference type="ARBA" id="ARBA00022448"/>
    </source>
</evidence>
<dbReference type="CDD" id="cd03257">
    <property type="entry name" value="ABC_NikE_OppD_transporters"/>
    <property type="match status" value="1"/>
</dbReference>
<evidence type="ECO:0000256" key="10">
    <source>
        <dbReference type="ARBA" id="ARBA00038669"/>
    </source>
</evidence>
<dbReference type="GO" id="GO:0015413">
    <property type="term" value="F:ABC-type nickel transporter activity"/>
    <property type="evidence" value="ECO:0007669"/>
    <property type="project" value="UniProtKB-EC"/>
</dbReference>
<dbReference type="InterPro" id="IPR017871">
    <property type="entry name" value="ABC_transporter-like_CS"/>
</dbReference>
<keyword evidence="5" id="KW-0547">Nucleotide-binding</keyword>
<dbReference type="PROSITE" id="PS00211">
    <property type="entry name" value="ABC_TRANSPORTER_1"/>
    <property type="match status" value="1"/>
</dbReference>
<keyword evidence="6 15" id="KW-0067">ATP-binding</keyword>
<dbReference type="STRING" id="83560.NC80_02350"/>
<keyword evidence="9" id="KW-0472">Membrane</keyword>
<evidence type="ECO:0000313" key="16">
    <source>
        <dbReference type="Proteomes" id="UP000260363"/>
    </source>
</evidence>
<dbReference type="SMART" id="SM00382">
    <property type="entry name" value="AAA"/>
    <property type="match status" value="1"/>
</dbReference>
<dbReference type="Pfam" id="PF00005">
    <property type="entry name" value="ABC_tran"/>
    <property type="match status" value="1"/>
</dbReference>
<dbReference type="PATRIC" id="fig|83560.10.peg.484"/>
<dbReference type="Proteomes" id="UP000260363">
    <property type="component" value="Chromosome"/>
</dbReference>
<dbReference type="SUPFAM" id="SSF52540">
    <property type="entry name" value="P-loop containing nucleoside triphosphate hydrolases"/>
    <property type="match status" value="1"/>
</dbReference>
<dbReference type="OMA" id="QRFNWRK"/>
<dbReference type="InterPro" id="IPR013563">
    <property type="entry name" value="Oligopep_ABC_C"/>
</dbReference>
<comment type="similarity">
    <text evidence="2">Belongs to the ABC transporter superfamily.</text>
</comment>
<dbReference type="InterPro" id="IPR003439">
    <property type="entry name" value="ABC_transporter-like_ATP-bd"/>
</dbReference>
<dbReference type="GO" id="GO:0016887">
    <property type="term" value="F:ATP hydrolysis activity"/>
    <property type="evidence" value="ECO:0007669"/>
    <property type="project" value="InterPro"/>
</dbReference>